<dbReference type="InterPro" id="IPR022876">
    <property type="entry name" value="Tscrpt_rep_Rex"/>
</dbReference>
<evidence type="ECO:0000256" key="6">
    <source>
        <dbReference type="ARBA" id="ARBA00023163"/>
    </source>
</evidence>
<evidence type="ECO:0000256" key="4">
    <source>
        <dbReference type="ARBA" id="ARBA00023027"/>
    </source>
</evidence>
<gene>
    <name evidence="7" type="primary">rex</name>
    <name evidence="9" type="ORF">EIO64_15365</name>
</gene>
<dbReference type="HAMAP" id="MF_01131">
    <property type="entry name" value="Rex"/>
    <property type="match status" value="1"/>
</dbReference>
<dbReference type="Gene3D" id="3.40.50.720">
    <property type="entry name" value="NAD(P)-binding Rossmann-like Domain"/>
    <property type="match status" value="1"/>
</dbReference>
<evidence type="ECO:0000313" key="10">
    <source>
        <dbReference type="Proteomes" id="UP000298642"/>
    </source>
</evidence>
<dbReference type="Proteomes" id="UP000298642">
    <property type="component" value="Chromosome"/>
</dbReference>
<evidence type="ECO:0000256" key="2">
    <source>
        <dbReference type="ARBA" id="ARBA00022491"/>
    </source>
</evidence>
<keyword evidence="2 7" id="KW-0678">Repressor</keyword>
<keyword evidence="10" id="KW-1185">Reference proteome</keyword>
<dbReference type="NCBIfam" id="NF003995">
    <property type="entry name" value="PRK05472.2-4"/>
    <property type="match status" value="1"/>
</dbReference>
<dbReference type="PANTHER" id="PTHR35786">
    <property type="entry name" value="REDOX-SENSING TRANSCRIPTIONAL REPRESSOR REX"/>
    <property type="match status" value="1"/>
</dbReference>
<dbReference type="NCBIfam" id="NF003994">
    <property type="entry name" value="PRK05472.2-3"/>
    <property type="match status" value="1"/>
</dbReference>
<dbReference type="NCBIfam" id="NF003989">
    <property type="entry name" value="PRK05472.1-3"/>
    <property type="match status" value="1"/>
</dbReference>
<feature type="DNA-binding region" description="H-T-H motif" evidence="7">
    <location>
        <begin position="16"/>
        <end position="55"/>
    </location>
</feature>
<feature type="domain" description="CoA-binding" evidence="8">
    <location>
        <begin position="79"/>
        <end position="180"/>
    </location>
</feature>
<dbReference type="SUPFAM" id="SSF46785">
    <property type="entry name" value="Winged helix' DNA-binding domain"/>
    <property type="match status" value="1"/>
</dbReference>
<dbReference type="GO" id="GO:0003677">
    <property type="term" value="F:DNA binding"/>
    <property type="evidence" value="ECO:0007669"/>
    <property type="project" value="UniProtKB-UniRule"/>
</dbReference>
<organism evidence="9 10">
    <name type="scientific">Dysosmobacter welbionis</name>
    <dbReference type="NCBI Taxonomy" id="2093857"/>
    <lineage>
        <taxon>Bacteria</taxon>
        <taxon>Bacillati</taxon>
        <taxon>Bacillota</taxon>
        <taxon>Clostridia</taxon>
        <taxon>Eubacteriales</taxon>
        <taxon>Oscillospiraceae</taxon>
        <taxon>Dysosmobacter</taxon>
    </lineage>
</organism>
<dbReference type="GO" id="GO:0051775">
    <property type="term" value="P:response to redox state"/>
    <property type="evidence" value="ECO:0007669"/>
    <property type="project" value="InterPro"/>
</dbReference>
<dbReference type="NCBIfam" id="NF003990">
    <property type="entry name" value="PRK05472.1-4"/>
    <property type="match status" value="1"/>
</dbReference>
<dbReference type="SUPFAM" id="SSF51735">
    <property type="entry name" value="NAD(P)-binding Rossmann-fold domains"/>
    <property type="match status" value="1"/>
</dbReference>
<reference evidence="10" key="1">
    <citation type="submission" date="2018-12" db="EMBL/GenBank/DDBJ databases">
        <title>Dusodibacter welbiota gen. nov., sp. nov., isolated from human faeces and emended description of the Oscillibacter genus.</title>
        <authorList>
            <person name="Le Roy T."/>
            <person name="Van der Smissen P."/>
            <person name="Delzenne N."/>
            <person name="Muccioli G."/>
            <person name="Collet J.F."/>
            <person name="Cani P.D."/>
        </authorList>
    </citation>
    <scope>NUCLEOTIDE SEQUENCE [LARGE SCALE GENOMIC DNA]</scope>
    <source>
        <strain evidence="10">J115</strain>
    </source>
</reference>
<keyword evidence="6 7" id="KW-0804">Transcription</keyword>
<evidence type="ECO:0000259" key="8">
    <source>
        <dbReference type="SMART" id="SM00881"/>
    </source>
</evidence>
<comment type="subunit">
    <text evidence="7">Homodimer.</text>
</comment>
<evidence type="ECO:0000313" key="9">
    <source>
        <dbReference type="EMBL" id="QCI60418.1"/>
    </source>
</evidence>
<dbReference type="GO" id="GO:0045892">
    <property type="term" value="P:negative regulation of DNA-templated transcription"/>
    <property type="evidence" value="ECO:0007669"/>
    <property type="project" value="InterPro"/>
</dbReference>
<dbReference type="PANTHER" id="PTHR35786:SF1">
    <property type="entry name" value="REDOX-SENSING TRANSCRIPTIONAL REPRESSOR REX 1"/>
    <property type="match status" value="1"/>
</dbReference>
<evidence type="ECO:0000256" key="1">
    <source>
        <dbReference type="ARBA" id="ARBA00022490"/>
    </source>
</evidence>
<keyword evidence="1 7" id="KW-0963">Cytoplasm</keyword>
<dbReference type="GeneID" id="89522703"/>
<comment type="subcellular location">
    <subcellularLocation>
        <location evidence="7">Cytoplasm</location>
    </subcellularLocation>
</comment>
<dbReference type="NCBIfam" id="NF003996">
    <property type="entry name" value="PRK05472.2-5"/>
    <property type="match status" value="1"/>
</dbReference>
<evidence type="ECO:0000256" key="5">
    <source>
        <dbReference type="ARBA" id="ARBA00023125"/>
    </source>
</evidence>
<comment type="similarity">
    <text evidence="7">Belongs to the transcriptional regulatory Rex family.</text>
</comment>
<dbReference type="GO" id="GO:0005737">
    <property type="term" value="C:cytoplasm"/>
    <property type="evidence" value="ECO:0007669"/>
    <property type="project" value="UniProtKB-SubCell"/>
</dbReference>
<keyword evidence="4 7" id="KW-0520">NAD</keyword>
<dbReference type="InterPro" id="IPR036291">
    <property type="entry name" value="NAD(P)-bd_dom_sf"/>
</dbReference>
<dbReference type="GO" id="GO:0003700">
    <property type="term" value="F:DNA-binding transcription factor activity"/>
    <property type="evidence" value="ECO:0007669"/>
    <property type="project" value="UniProtKB-UniRule"/>
</dbReference>
<dbReference type="AlphaFoldDB" id="A0A4D7ASB9"/>
<evidence type="ECO:0000256" key="7">
    <source>
        <dbReference type="HAMAP-Rule" id="MF_01131"/>
    </source>
</evidence>
<accession>A0A4D7ASB9</accession>
<sequence>MRKENISDAVIRRLPRYYRQLTDLCNRGVVRISSHSLGQEMNITASQIRQDFSCFGEFGQQGYGYNVEELRAEIGHILGVDNNHHLIMIGVGNLGHALLQNFPFSQSGFTVDAAFDVSPAVIGTVVNNVPVYAMSELDHFLQDHPVDVVVLTIPQSVAQDTASHLINLGVKGFWNFTNIELSSQLPDVQFENIHFADSLLTLSYRIANR</sequence>
<dbReference type="SMART" id="SM00881">
    <property type="entry name" value="CoA_binding"/>
    <property type="match status" value="1"/>
</dbReference>
<dbReference type="Gene3D" id="1.10.10.10">
    <property type="entry name" value="Winged helix-like DNA-binding domain superfamily/Winged helix DNA-binding domain"/>
    <property type="match status" value="1"/>
</dbReference>
<dbReference type="InterPro" id="IPR003781">
    <property type="entry name" value="CoA-bd"/>
</dbReference>
<dbReference type="KEGG" id="obj:EIO64_15365"/>
<keyword evidence="3 7" id="KW-0805">Transcription regulation</keyword>
<name>A0A4D7ASB9_9FIRM</name>
<evidence type="ECO:0000256" key="3">
    <source>
        <dbReference type="ARBA" id="ARBA00023015"/>
    </source>
</evidence>
<dbReference type="InterPro" id="IPR036388">
    <property type="entry name" value="WH-like_DNA-bd_sf"/>
</dbReference>
<dbReference type="RefSeq" id="WP_021750403.1">
    <property type="nucleotide sequence ID" value="NZ_CP034413.3"/>
</dbReference>
<feature type="binding site" evidence="7">
    <location>
        <begin position="90"/>
        <end position="95"/>
    </location>
    <ligand>
        <name>NAD(+)</name>
        <dbReference type="ChEBI" id="CHEBI:57540"/>
    </ligand>
</feature>
<protein>
    <recommendedName>
        <fullName evidence="7">Redox-sensing transcriptional repressor Rex</fullName>
    </recommendedName>
</protein>
<comment type="function">
    <text evidence="7">Modulates transcription in response to changes in cellular NADH/NAD(+) redox state.</text>
</comment>
<dbReference type="Pfam" id="PF06971">
    <property type="entry name" value="Put_DNA-bind_N"/>
    <property type="match status" value="1"/>
</dbReference>
<keyword evidence="5 7" id="KW-0238">DNA-binding</keyword>
<dbReference type="InterPro" id="IPR009718">
    <property type="entry name" value="Rex_DNA-bd_C_dom"/>
</dbReference>
<proteinExistence type="inferred from homology"/>
<dbReference type="EMBL" id="CP034413">
    <property type="protein sequence ID" value="QCI60418.1"/>
    <property type="molecule type" value="Genomic_DNA"/>
</dbReference>
<dbReference type="Pfam" id="PF02629">
    <property type="entry name" value="CoA_binding"/>
    <property type="match status" value="1"/>
</dbReference>
<dbReference type="InterPro" id="IPR036390">
    <property type="entry name" value="WH_DNA-bd_sf"/>
</dbReference>